<dbReference type="EMBL" id="KB362338">
    <property type="protein sequence ID" value="ELV13210.1"/>
    <property type="molecule type" value="Genomic_DNA"/>
</dbReference>
<gene>
    <name evidence="5" type="ORF">TREES_T100008099</name>
</gene>
<dbReference type="Proteomes" id="UP000011518">
    <property type="component" value="Unassembled WGS sequence"/>
</dbReference>
<dbReference type="GO" id="GO:0031087">
    <property type="term" value="P:deadenylation-independent decapping of nuclear-transcribed mRNA"/>
    <property type="evidence" value="ECO:0007669"/>
    <property type="project" value="TreeGrafter"/>
</dbReference>
<keyword evidence="6" id="KW-1185">Reference proteome</keyword>
<dbReference type="GO" id="GO:0000290">
    <property type="term" value="P:deadenylation-dependent decapping of nuclear-transcribed mRNA"/>
    <property type="evidence" value="ECO:0007669"/>
    <property type="project" value="InterPro"/>
</dbReference>
<feature type="region of interest" description="Disordered" evidence="3">
    <location>
        <begin position="144"/>
        <end position="184"/>
    </location>
</feature>
<dbReference type="PANTHER" id="PTHR16290">
    <property type="entry name" value="TRANSCRIPTION FACTOR SMIF DECAPPING ENZYME DCP1"/>
    <property type="match status" value="1"/>
</dbReference>
<dbReference type="GO" id="GO:0003729">
    <property type="term" value="F:mRNA binding"/>
    <property type="evidence" value="ECO:0007669"/>
    <property type="project" value="TreeGrafter"/>
</dbReference>
<keyword evidence="2" id="KW-0963">Cytoplasm</keyword>
<dbReference type="STRING" id="246437.L8YE00"/>
<dbReference type="AlphaFoldDB" id="L8YE00"/>
<protein>
    <submittedName>
        <fullName evidence="5">mRNA-decapping enzyme 1B</fullName>
    </submittedName>
</protein>
<organism evidence="5 6">
    <name type="scientific">Tupaia chinensis</name>
    <name type="common">Chinese tree shrew</name>
    <name type="synonym">Tupaia belangeri chinensis</name>
    <dbReference type="NCBI Taxonomy" id="246437"/>
    <lineage>
        <taxon>Eukaryota</taxon>
        <taxon>Metazoa</taxon>
        <taxon>Chordata</taxon>
        <taxon>Craniata</taxon>
        <taxon>Vertebrata</taxon>
        <taxon>Euteleostomi</taxon>
        <taxon>Mammalia</taxon>
        <taxon>Eutheria</taxon>
        <taxon>Euarchontoglires</taxon>
        <taxon>Scandentia</taxon>
        <taxon>Tupaiidae</taxon>
        <taxon>Tupaia</taxon>
    </lineage>
</organism>
<comment type="subcellular location">
    <subcellularLocation>
        <location evidence="1">Cytoplasm</location>
    </subcellularLocation>
</comment>
<dbReference type="GO" id="GO:0008047">
    <property type="term" value="F:enzyme activator activity"/>
    <property type="evidence" value="ECO:0007669"/>
    <property type="project" value="InterPro"/>
</dbReference>
<dbReference type="InParanoid" id="L8YE00"/>
<evidence type="ECO:0000313" key="5">
    <source>
        <dbReference type="EMBL" id="ELV13210.1"/>
    </source>
</evidence>
<feature type="region of interest" description="Disordered" evidence="3">
    <location>
        <begin position="35"/>
        <end position="54"/>
    </location>
</feature>
<feature type="domain" description="mRNA-decapping enzyme C-terminal" evidence="4">
    <location>
        <begin position="188"/>
        <end position="225"/>
    </location>
</feature>
<name>L8YE00_TUPCH</name>
<dbReference type="GO" id="GO:0000932">
    <property type="term" value="C:P-body"/>
    <property type="evidence" value="ECO:0007669"/>
    <property type="project" value="TreeGrafter"/>
</dbReference>
<proteinExistence type="predicted"/>
<sequence length="229" mass="24657">MILSSGEGREVDILRMLTKAKDEYTKLYFNGPLPAQTPGHQAPGGEQPALVTGSSGVVSPRELLQKLQLVQQEQQLHASSSRPALAARFSVAALSSRTGKPLESWINKTCSTEKQTPLFQVTSPQRIPATVAPSLLMSPMVFTQSTSAPPKDRAGRLLPQGSQALSPASSSLLLPPQSPEPTAATSIPLTKLQLQEALLHLVQNDDSFLNIIYEAYLFSMTQAAVRETV</sequence>
<dbReference type="InterPro" id="IPR010334">
    <property type="entry name" value="Dcp1"/>
</dbReference>
<accession>L8YE00</accession>
<feature type="compositionally biased region" description="Low complexity" evidence="3">
    <location>
        <begin position="162"/>
        <end position="175"/>
    </location>
</feature>
<dbReference type="InterPro" id="IPR031953">
    <property type="entry name" value="mRNA_decap_C"/>
</dbReference>
<dbReference type="Pfam" id="PF16741">
    <property type="entry name" value="mRNA_decap_C"/>
    <property type="match status" value="1"/>
</dbReference>
<evidence type="ECO:0000256" key="3">
    <source>
        <dbReference type="SAM" id="MobiDB-lite"/>
    </source>
</evidence>
<reference evidence="6" key="1">
    <citation type="submission" date="2012-07" db="EMBL/GenBank/DDBJ databases">
        <title>Genome of the Chinese tree shrew, a rising model animal genetically related to primates.</title>
        <authorList>
            <person name="Zhang G."/>
            <person name="Fan Y."/>
            <person name="Yao Y."/>
            <person name="Huang Z."/>
        </authorList>
    </citation>
    <scope>NUCLEOTIDE SEQUENCE [LARGE SCALE GENOMIC DNA]</scope>
</reference>
<dbReference type="eggNOG" id="KOG2868">
    <property type="taxonomic scope" value="Eukaryota"/>
</dbReference>
<evidence type="ECO:0000256" key="1">
    <source>
        <dbReference type="ARBA" id="ARBA00004496"/>
    </source>
</evidence>
<reference evidence="6" key="2">
    <citation type="journal article" date="2013" name="Nat. Commun.">
        <title>Genome of the Chinese tree shrew.</title>
        <authorList>
            <person name="Fan Y."/>
            <person name="Huang Z.Y."/>
            <person name="Cao C.C."/>
            <person name="Chen C.S."/>
            <person name="Chen Y.X."/>
            <person name="Fan D.D."/>
            <person name="He J."/>
            <person name="Hou H.L."/>
            <person name="Hu L."/>
            <person name="Hu X.T."/>
            <person name="Jiang X.T."/>
            <person name="Lai R."/>
            <person name="Lang Y.S."/>
            <person name="Liang B."/>
            <person name="Liao S.G."/>
            <person name="Mu D."/>
            <person name="Ma Y.Y."/>
            <person name="Niu Y.Y."/>
            <person name="Sun X.Q."/>
            <person name="Xia J.Q."/>
            <person name="Xiao J."/>
            <person name="Xiong Z.Q."/>
            <person name="Xu L."/>
            <person name="Yang L."/>
            <person name="Zhang Y."/>
            <person name="Zhao W."/>
            <person name="Zhao X.D."/>
            <person name="Zheng Y.T."/>
            <person name="Zhou J.M."/>
            <person name="Zhu Y.B."/>
            <person name="Zhang G.J."/>
            <person name="Wang J."/>
            <person name="Yao Y.G."/>
        </authorList>
    </citation>
    <scope>NUCLEOTIDE SEQUENCE [LARGE SCALE GENOMIC DNA]</scope>
</reference>
<dbReference type="Gene3D" id="6.10.140.2030">
    <property type="match status" value="1"/>
</dbReference>
<dbReference type="PANTHER" id="PTHR16290:SF5">
    <property type="entry name" value="MRNA-DECAPPING ENZYME 1B"/>
    <property type="match status" value="1"/>
</dbReference>
<evidence type="ECO:0000256" key="2">
    <source>
        <dbReference type="ARBA" id="ARBA00022490"/>
    </source>
</evidence>
<evidence type="ECO:0000259" key="4">
    <source>
        <dbReference type="Pfam" id="PF16741"/>
    </source>
</evidence>
<evidence type="ECO:0000313" key="6">
    <source>
        <dbReference type="Proteomes" id="UP000011518"/>
    </source>
</evidence>